<feature type="transmembrane region" description="Helical" evidence="6">
    <location>
        <begin position="290"/>
        <end position="310"/>
    </location>
</feature>
<reference evidence="7" key="1">
    <citation type="journal article" date="2015" name="Proc. Natl. Acad. Sci. U.S.A.">
        <title>Networks of energetic and metabolic interactions define dynamics in microbial communities.</title>
        <authorList>
            <person name="Embree M."/>
            <person name="Liu J.K."/>
            <person name="Al-Bassam M.M."/>
            <person name="Zengler K."/>
        </authorList>
    </citation>
    <scope>NUCLEOTIDE SEQUENCE</scope>
</reference>
<dbReference type="GO" id="GO:0005886">
    <property type="term" value="C:plasma membrane"/>
    <property type="evidence" value="ECO:0007669"/>
    <property type="project" value="UniProtKB-SubCell"/>
</dbReference>
<comment type="caution">
    <text evidence="7">The sequence shown here is derived from an EMBL/GenBank/DDBJ whole genome shotgun (WGS) entry which is preliminary data.</text>
</comment>
<dbReference type="CDD" id="cd06579">
    <property type="entry name" value="TM_PBP1_transp_AraH_like"/>
    <property type="match status" value="1"/>
</dbReference>
<dbReference type="PANTHER" id="PTHR32196:SF72">
    <property type="entry name" value="RIBOSE IMPORT PERMEASE PROTEIN RBSC"/>
    <property type="match status" value="1"/>
</dbReference>
<evidence type="ECO:0000256" key="5">
    <source>
        <dbReference type="ARBA" id="ARBA00023136"/>
    </source>
</evidence>
<organism evidence="7">
    <name type="scientific">hydrocarbon metagenome</name>
    <dbReference type="NCBI Taxonomy" id="938273"/>
    <lineage>
        <taxon>unclassified sequences</taxon>
        <taxon>metagenomes</taxon>
        <taxon>ecological metagenomes</taxon>
    </lineage>
</organism>
<feature type="transmembrane region" description="Helical" evidence="6">
    <location>
        <begin position="12"/>
        <end position="31"/>
    </location>
</feature>
<sequence length="315" mass="33205">MLIKSLWIHNARQFGTFLGLITIIIIFAFWTPYFLTVSNLLNVAQQSTINAIIAVGMTYVIITAGIDLSVGSIMAFSGVVLASLLQADQPLVVAILGGLFVGAACGFVNGVLISYGKLPPFISTLGLMSVARGAALLYTDGRPISGFEENFRFIATGEILHIPFPIIVMIIIYLIGHFVLTRTKLGRYTYATGGNEQAAILSGVNVKLIKIVVYSLCGLLSGGAAVLLTARLNSAQPIAGIMYELDAIAAVVIGGTSLMGGEGKLTGTLIGALIMGVLRNGLNLLDVSSFIQQIVIGSVIICAVLIDMALKKKKV</sequence>
<dbReference type="Pfam" id="PF02653">
    <property type="entry name" value="BPD_transp_2"/>
    <property type="match status" value="1"/>
</dbReference>
<feature type="transmembrane region" description="Helical" evidence="6">
    <location>
        <begin position="211"/>
        <end position="229"/>
    </location>
</feature>
<feature type="transmembrane region" description="Helical" evidence="6">
    <location>
        <begin position="121"/>
        <end position="138"/>
    </location>
</feature>
<gene>
    <name evidence="7" type="ORF">ASZ90_003944</name>
</gene>
<evidence type="ECO:0000256" key="1">
    <source>
        <dbReference type="ARBA" id="ARBA00004651"/>
    </source>
</evidence>
<dbReference type="GO" id="GO:0022857">
    <property type="term" value="F:transmembrane transporter activity"/>
    <property type="evidence" value="ECO:0007669"/>
    <property type="project" value="InterPro"/>
</dbReference>
<feature type="transmembrane region" description="Helical" evidence="6">
    <location>
        <begin position="159"/>
        <end position="180"/>
    </location>
</feature>
<feature type="transmembrane region" description="Helical" evidence="6">
    <location>
        <begin position="51"/>
        <end position="84"/>
    </location>
</feature>
<evidence type="ECO:0000313" key="7">
    <source>
        <dbReference type="EMBL" id="KUG26221.1"/>
    </source>
</evidence>
<keyword evidence="3 6" id="KW-0812">Transmembrane</keyword>
<feature type="transmembrane region" description="Helical" evidence="6">
    <location>
        <begin position="91"/>
        <end position="115"/>
    </location>
</feature>
<dbReference type="AlphaFoldDB" id="A0A0W8FZA9"/>
<dbReference type="PANTHER" id="PTHR32196">
    <property type="entry name" value="ABC TRANSPORTER PERMEASE PROTEIN YPHD-RELATED-RELATED"/>
    <property type="match status" value="1"/>
</dbReference>
<proteinExistence type="predicted"/>
<evidence type="ECO:0000256" key="3">
    <source>
        <dbReference type="ARBA" id="ARBA00022692"/>
    </source>
</evidence>
<keyword evidence="5 6" id="KW-0472">Membrane</keyword>
<dbReference type="EMBL" id="LNQE01000507">
    <property type="protein sequence ID" value="KUG26221.1"/>
    <property type="molecule type" value="Genomic_DNA"/>
</dbReference>
<name>A0A0W8FZA9_9ZZZZ</name>
<protein>
    <submittedName>
        <fullName evidence="7">Ribose abc transport system, permease protein rbsc</fullName>
    </submittedName>
</protein>
<keyword evidence="4 6" id="KW-1133">Transmembrane helix</keyword>
<accession>A0A0W8FZA9</accession>
<evidence type="ECO:0000256" key="4">
    <source>
        <dbReference type="ARBA" id="ARBA00022989"/>
    </source>
</evidence>
<comment type="subcellular location">
    <subcellularLocation>
        <location evidence="1">Cell membrane</location>
        <topology evidence="1">Multi-pass membrane protein</topology>
    </subcellularLocation>
</comment>
<evidence type="ECO:0000256" key="2">
    <source>
        <dbReference type="ARBA" id="ARBA00022475"/>
    </source>
</evidence>
<evidence type="ECO:0000256" key="6">
    <source>
        <dbReference type="SAM" id="Phobius"/>
    </source>
</evidence>
<dbReference type="InterPro" id="IPR001851">
    <property type="entry name" value="ABC_transp_permease"/>
</dbReference>
<keyword evidence="2" id="KW-1003">Cell membrane</keyword>